<dbReference type="Gene3D" id="2.40.160.210">
    <property type="entry name" value="Acyl-CoA thioesterase, double hotdog domain"/>
    <property type="match status" value="1"/>
</dbReference>
<dbReference type="InterPro" id="IPR049450">
    <property type="entry name" value="ACOT8-like_C"/>
</dbReference>
<dbReference type="InterPro" id="IPR049449">
    <property type="entry name" value="TesB_ACOT8-like_N"/>
</dbReference>
<evidence type="ECO:0008006" key="6">
    <source>
        <dbReference type="Google" id="ProtNLM"/>
    </source>
</evidence>
<evidence type="ECO:0000313" key="4">
    <source>
        <dbReference type="EMBL" id="EGD54930.1"/>
    </source>
</evidence>
<comment type="caution">
    <text evidence="4">The sequence shown here is derived from an EMBL/GenBank/DDBJ whole genome shotgun (WGS) entry which is preliminary data.</text>
</comment>
<proteinExistence type="predicted"/>
<evidence type="ECO:0000256" key="1">
    <source>
        <dbReference type="SAM" id="MobiDB-lite"/>
    </source>
</evidence>
<dbReference type="InterPro" id="IPR042171">
    <property type="entry name" value="Acyl-CoA_hotdog"/>
</dbReference>
<dbReference type="eggNOG" id="COG2050">
    <property type="taxonomic scope" value="Bacteria"/>
</dbReference>
<dbReference type="InterPro" id="IPR029069">
    <property type="entry name" value="HotDog_dom_sf"/>
</dbReference>
<reference evidence="4 5" key="1">
    <citation type="journal article" date="2011" name="J. Bacteriol.">
        <title>Draft Genome Sequence of Gordonia neofelifaecis NRRL B-59395, a Cholesterol-Degrading Actinomycete.</title>
        <authorList>
            <person name="Ge F."/>
            <person name="Li W."/>
            <person name="Chen G."/>
            <person name="Liu Y."/>
            <person name="Zhang G."/>
            <person name="Yong B."/>
            <person name="Wang Q."/>
            <person name="Wang N."/>
            <person name="Huang Z."/>
            <person name="Li W."/>
            <person name="Wang J."/>
            <person name="Wu C."/>
            <person name="Xie Q."/>
            <person name="Liu G."/>
        </authorList>
    </citation>
    <scope>NUCLEOTIDE SEQUENCE [LARGE SCALE GENOMIC DNA]</scope>
    <source>
        <strain evidence="4 5">NRRL B-59395</strain>
    </source>
</reference>
<feature type="domain" description="Acyl-CoA thioesterase-like C-terminal" evidence="3">
    <location>
        <begin position="133"/>
        <end position="255"/>
    </location>
</feature>
<evidence type="ECO:0000313" key="5">
    <source>
        <dbReference type="Proteomes" id="UP000035065"/>
    </source>
</evidence>
<dbReference type="AlphaFoldDB" id="F1YK84"/>
<name>F1YK84_9ACTN</name>
<dbReference type="OrthoDB" id="4968093at2"/>
<keyword evidence="5" id="KW-1185">Reference proteome</keyword>
<dbReference type="EMBL" id="AEUD01000009">
    <property type="protein sequence ID" value="EGD54930.1"/>
    <property type="molecule type" value="Genomic_DNA"/>
</dbReference>
<protein>
    <recommendedName>
        <fullName evidence="6">Thioesterase-like superfamily protein</fullName>
    </recommendedName>
</protein>
<feature type="region of interest" description="Disordered" evidence="1">
    <location>
        <begin position="1"/>
        <end position="30"/>
    </location>
</feature>
<accession>F1YK84</accession>
<dbReference type="Pfam" id="PF13622">
    <property type="entry name" value="4HBT_3"/>
    <property type="match status" value="1"/>
</dbReference>
<dbReference type="Pfam" id="PF20789">
    <property type="entry name" value="4HBT_3C"/>
    <property type="match status" value="1"/>
</dbReference>
<evidence type="ECO:0000259" key="3">
    <source>
        <dbReference type="Pfam" id="PF20789"/>
    </source>
</evidence>
<sequence>MAPSALLASTAEPDTFRPLERSRSGWGDDHVRGMAVTGALARAAERTVTADRGGPMTPARFTFDLFRPVRMTDFSTAGRIRRSGRRICLIDVEARQHGEPVARASVLFAEPAGGRSSPIWNDGAAPSPPSVDAAAPAHLERVYGTDRRGWLPPGEIPGDDDRKWVWHFPIQLVEGEEVTAFQSAAAVADVVNAVCHTGARGLEFINADGSMTLSRSPVGRSIGLVASTRFESAGVSAASAIVFDDDGPFGTVTATGLAAPPVQLLSPLAIRE</sequence>
<feature type="compositionally biased region" description="Basic and acidic residues" evidence="1">
    <location>
        <begin position="14"/>
        <end position="30"/>
    </location>
</feature>
<dbReference type="SUPFAM" id="SSF54637">
    <property type="entry name" value="Thioesterase/thiol ester dehydrase-isomerase"/>
    <property type="match status" value="1"/>
</dbReference>
<evidence type="ECO:0000259" key="2">
    <source>
        <dbReference type="Pfam" id="PF13622"/>
    </source>
</evidence>
<feature type="domain" description="Acyl-CoA thioesterase-like N-terminal HotDog" evidence="2">
    <location>
        <begin position="24"/>
        <end position="108"/>
    </location>
</feature>
<dbReference type="STRING" id="644548.SCNU_12005"/>
<gene>
    <name evidence="4" type="ORF">SCNU_12005</name>
</gene>
<organism evidence="4 5">
    <name type="scientific">Gordonia neofelifaecis NRRL B-59395</name>
    <dbReference type="NCBI Taxonomy" id="644548"/>
    <lineage>
        <taxon>Bacteria</taxon>
        <taxon>Bacillati</taxon>
        <taxon>Actinomycetota</taxon>
        <taxon>Actinomycetes</taxon>
        <taxon>Mycobacteriales</taxon>
        <taxon>Gordoniaceae</taxon>
        <taxon>Gordonia</taxon>
    </lineage>
</organism>
<dbReference type="RefSeq" id="WP_009679619.1">
    <property type="nucleotide sequence ID" value="NZ_AEUD01000009.1"/>
</dbReference>
<dbReference type="Proteomes" id="UP000035065">
    <property type="component" value="Unassembled WGS sequence"/>
</dbReference>